<dbReference type="Proteomes" id="UP000293433">
    <property type="component" value="Unassembled WGS sequence"/>
</dbReference>
<organism evidence="1 2">
    <name type="scientific">Sphaerotilus mobilis</name>
    <dbReference type="NCBI Taxonomy" id="47994"/>
    <lineage>
        <taxon>Bacteria</taxon>
        <taxon>Pseudomonadati</taxon>
        <taxon>Pseudomonadota</taxon>
        <taxon>Betaproteobacteria</taxon>
        <taxon>Burkholderiales</taxon>
        <taxon>Sphaerotilaceae</taxon>
        <taxon>Sphaerotilus</taxon>
    </lineage>
</organism>
<evidence type="ECO:0000313" key="2">
    <source>
        <dbReference type="Proteomes" id="UP000293433"/>
    </source>
</evidence>
<accession>A0A4Q7LQT6</accession>
<proteinExistence type="predicted"/>
<dbReference type="AlphaFoldDB" id="A0A4Q7LQT6"/>
<dbReference type="EMBL" id="SGWV01000008">
    <property type="protein sequence ID" value="RZS56593.1"/>
    <property type="molecule type" value="Genomic_DNA"/>
</dbReference>
<sequence>MDQNQLSAYVQQESYPLFSHSKDATQGEFWDLLEKVFSNTLKYDASFANRAFEETGGHPFLTVNLLRELVDWLISKSVVPSDVMLTRAMFDEFMGERLDPKSIALSKHFEYFRSAAAEALSDDGAKEAPWVHTAYHLLTLLGTSGAGGKLAANRADIEASLTATLELAGLSSFTCESFIASAARSNFVEVEDDQVAAKIPILARIASATRR</sequence>
<name>A0A4Q7LQT6_9BURK</name>
<keyword evidence="2" id="KW-1185">Reference proteome</keyword>
<evidence type="ECO:0000313" key="1">
    <source>
        <dbReference type="EMBL" id="RZS56593.1"/>
    </source>
</evidence>
<reference evidence="1 2" key="1">
    <citation type="submission" date="2019-02" db="EMBL/GenBank/DDBJ databases">
        <title>Genomic Encyclopedia of Type Strains, Phase IV (KMG-IV): sequencing the most valuable type-strain genomes for metagenomic binning, comparative biology and taxonomic classification.</title>
        <authorList>
            <person name="Goeker M."/>
        </authorList>
    </citation>
    <scope>NUCLEOTIDE SEQUENCE [LARGE SCALE GENOMIC DNA]</scope>
    <source>
        <strain evidence="1 2">DSM 10617</strain>
    </source>
</reference>
<comment type="caution">
    <text evidence="1">The sequence shown here is derived from an EMBL/GenBank/DDBJ whole genome shotgun (WGS) entry which is preliminary data.</text>
</comment>
<protein>
    <submittedName>
        <fullName evidence="1">Uncharacterized protein</fullName>
    </submittedName>
</protein>
<gene>
    <name evidence="1" type="ORF">EV685_1142</name>
</gene>